<evidence type="ECO:0000313" key="13">
    <source>
        <dbReference type="EMBL" id="CAD8783025.1"/>
    </source>
</evidence>
<accession>A0A7S0V849</accession>
<dbReference type="GO" id="GO:0005053">
    <property type="term" value="F:peroxisome matrix targeting signal-2 binding"/>
    <property type="evidence" value="ECO:0007669"/>
    <property type="project" value="InterPro"/>
</dbReference>
<dbReference type="CDD" id="cd00200">
    <property type="entry name" value="WD40"/>
    <property type="match status" value="1"/>
</dbReference>
<evidence type="ECO:0000256" key="1">
    <source>
        <dbReference type="ARBA" id="ARBA00004253"/>
    </source>
</evidence>
<dbReference type="PRINTS" id="PR00320">
    <property type="entry name" value="GPROTEINBRPT"/>
</dbReference>
<dbReference type="SMART" id="SM00320">
    <property type="entry name" value="WD40"/>
    <property type="match status" value="6"/>
</dbReference>
<organism evidence="13">
    <name type="scientific">Polytomella parva</name>
    <dbReference type="NCBI Taxonomy" id="51329"/>
    <lineage>
        <taxon>Eukaryota</taxon>
        <taxon>Viridiplantae</taxon>
        <taxon>Chlorophyta</taxon>
        <taxon>core chlorophytes</taxon>
        <taxon>Chlorophyceae</taxon>
        <taxon>CS clade</taxon>
        <taxon>Chlamydomonadales</taxon>
        <taxon>Chlamydomonadaceae</taxon>
        <taxon>Polytomella</taxon>
    </lineage>
</organism>
<evidence type="ECO:0000256" key="6">
    <source>
        <dbReference type="ARBA" id="ARBA00022737"/>
    </source>
</evidence>
<dbReference type="PROSITE" id="PS50294">
    <property type="entry name" value="WD_REPEATS_REGION"/>
    <property type="match status" value="4"/>
</dbReference>
<dbReference type="PANTHER" id="PTHR46027">
    <property type="entry name" value="PEROXISOMAL TARGETING SIGNAL 2 RECEPTOR"/>
    <property type="match status" value="1"/>
</dbReference>
<keyword evidence="8" id="KW-0576">Peroxisome</keyword>
<comment type="similarity">
    <text evidence="9">Belongs to the WD repeat peroxin-7 family.</text>
</comment>
<comment type="subcellular location">
    <subcellularLocation>
        <location evidence="2">Cytoplasm</location>
        <location evidence="2">Cytosol</location>
    </subcellularLocation>
    <subcellularLocation>
        <location evidence="1">Peroxisome matrix</location>
    </subcellularLocation>
</comment>
<evidence type="ECO:0000256" key="8">
    <source>
        <dbReference type="ARBA" id="ARBA00023140"/>
    </source>
</evidence>
<keyword evidence="6" id="KW-0677">Repeat</keyword>
<proteinExistence type="inferred from homology"/>
<evidence type="ECO:0000259" key="12">
    <source>
        <dbReference type="Pfam" id="PF23609"/>
    </source>
</evidence>
<dbReference type="Gene3D" id="2.130.10.10">
    <property type="entry name" value="YVTN repeat-like/Quinoprotein amine dehydrogenase"/>
    <property type="match status" value="1"/>
</dbReference>
<dbReference type="Pfam" id="PF00400">
    <property type="entry name" value="WD40"/>
    <property type="match status" value="2"/>
</dbReference>
<dbReference type="AlphaFoldDB" id="A0A7S0V849"/>
<feature type="repeat" description="WD" evidence="11">
    <location>
        <begin position="232"/>
        <end position="274"/>
    </location>
</feature>
<feature type="repeat" description="WD" evidence="11">
    <location>
        <begin position="102"/>
        <end position="144"/>
    </location>
</feature>
<keyword evidence="4" id="KW-0963">Cytoplasm</keyword>
<dbReference type="SUPFAM" id="SSF50978">
    <property type="entry name" value="WD40 repeat-like"/>
    <property type="match status" value="1"/>
</dbReference>
<name>A0A7S0V849_9CHLO</name>
<evidence type="ECO:0000256" key="10">
    <source>
        <dbReference type="ARBA" id="ARBA00032565"/>
    </source>
</evidence>
<gene>
    <name evidence="13" type="ORF">PPAR00522_LOCUS16376</name>
</gene>
<dbReference type="Pfam" id="PF23609">
    <property type="entry name" value="Beta-prop_EIPR1"/>
    <property type="match status" value="1"/>
</dbReference>
<evidence type="ECO:0000256" key="5">
    <source>
        <dbReference type="ARBA" id="ARBA00022574"/>
    </source>
</evidence>
<feature type="repeat" description="WD" evidence="11">
    <location>
        <begin position="188"/>
        <end position="223"/>
    </location>
</feature>
<evidence type="ECO:0000256" key="9">
    <source>
        <dbReference type="ARBA" id="ARBA00024017"/>
    </source>
</evidence>
<evidence type="ECO:0000256" key="11">
    <source>
        <dbReference type="PROSITE-ProRule" id="PRU00221"/>
    </source>
</evidence>
<dbReference type="PANTHER" id="PTHR46027:SF1">
    <property type="entry name" value="PEROXISOMAL TARGETING SIGNAL 2 RECEPTOR"/>
    <property type="match status" value="1"/>
</dbReference>
<sequence length="311" mass="34832">MISHFKTGFNGCSVKFSPFLENRLAVATAQNFGIIGNGRLHILDQTPQGHIAQVAAYDTLDGLYDVAFSECNENIIAAACGDGSVKIYDMALPPAAQPVRAFKEHRQECSSISWNSNRRDQFLTSSWDDTVKLWSLDHNASLRTFPGHTYCVYQAAWNPQQPDVFMSASGDMTVRIWDTKQPAPSLVIPAHGAEILTADWCKYNDCLIATGSVDKSIKIWDVRMPQKELKTLVGHTYVVRKVAFSPHREPLLLSCSYDMTVKLWDVHSGQCMPINSWGRHTEFALGIDFSVLREGRVASTGWDENVFVWDL</sequence>
<evidence type="ECO:0000256" key="3">
    <source>
        <dbReference type="ARBA" id="ARBA00022448"/>
    </source>
</evidence>
<protein>
    <recommendedName>
        <fullName evidence="10">Peroxin-7</fullName>
    </recommendedName>
</protein>
<reference evidence="13" key="1">
    <citation type="submission" date="2021-01" db="EMBL/GenBank/DDBJ databases">
        <authorList>
            <person name="Corre E."/>
            <person name="Pelletier E."/>
            <person name="Niang G."/>
            <person name="Scheremetjew M."/>
            <person name="Finn R."/>
            <person name="Kale V."/>
            <person name="Holt S."/>
            <person name="Cochrane G."/>
            <person name="Meng A."/>
            <person name="Brown T."/>
            <person name="Cohen L."/>
        </authorList>
    </citation>
    <scope>NUCLEOTIDE SEQUENCE</scope>
    <source>
        <strain evidence="13">SAG 63-3</strain>
    </source>
</reference>
<dbReference type="InterPro" id="IPR036322">
    <property type="entry name" value="WD40_repeat_dom_sf"/>
</dbReference>
<dbReference type="EMBL" id="HBFM01025299">
    <property type="protein sequence ID" value="CAD8783025.1"/>
    <property type="molecule type" value="Transcribed_RNA"/>
</dbReference>
<keyword evidence="7" id="KW-0653">Protein transport</keyword>
<dbReference type="PROSITE" id="PS00678">
    <property type="entry name" value="WD_REPEATS_1"/>
    <property type="match status" value="3"/>
</dbReference>
<dbReference type="GO" id="GO:0016558">
    <property type="term" value="P:protein import into peroxisome matrix"/>
    <property type="evidence" value="ECO:0007669"/>
    <property type="project" value="InterPro"/>
</dbReference>
<keyword evidence="5 11" id="KW-0853">WD repeat</keyword>
<evidence type="ECO:0000256" key="2">
    <source>
        <dbReference type="ARBA" id="ARBA00004514"/>
    </source>
</evidence>
<dbReference type="InterPro" id="IPR044536">
    <property type="entry name" value="PEX7"/>
</dbReference>
<dbReference type="PROSITE" id="PS50082">
    <property type="entry name" value="WD_REPEATS_2"/>
    <property type="match status" value="4"/>
</dbReference>
<dbReference type="InterPro" id="IPR001680">
    <property type="entry name" value="WD40_rpt"/>
</dbReference>
<dbReference type="InterPro" id="IPR019775">
    <property type="entry name" value="WD40_repeat_CS"/>
</dbReference>
<dbReference type="GO" id="GO:0005829">
    <property type="term" value="C:cytosol"/>
    <property type="evidence" value="ECO:0007669"/>
    <property type="project" value="UniProtKB-SubCell"/>
</dbReference>
<feature type="domain" description="EIPR1-like beta-propeller" evidence="12">
    <location>
        <begin position="152"/>
        <end position="264"/>
    </location>
</feature>
<feature type="repeat" description="WD" evidence="11">
    <location>
        <begin position="145"/>
        <end position="187"/>
    </location>
</feature>
<evidence type="ECO:0000256" key="4">
    <source>
        <dbReference type="ARBA" id="ARBA00022490"/>
    </source>
</evidence>
<dbReference type="InterPro" id="IPR059104">
    <property type="entry name" value="Beta-prop_EIPR1-like"/>
</dbReference>
<dbReference type="GO" id="GO:0005782">
    <property type="term" value="C:peroxisomal matrix"/>
    <property type="evidence" value="ECO:0007669"/>
    <property type="project" value="UniProtKB-SubCell"/>
</dbReference>
<dbReference type="InterPro" id="IPR015943">
    <property type="entry name" value="WD40/YVTN_repeat-like_dom_sf"/>
</dbReference>
<keyword evidence="3" id="KW-0813">Transport</keyword>
<dbReference type="InterPro" id="IPR020472">
    <property type="entry name" value="WD40_PAC1"/>
</dbReference>
<evidence type="ECO:0000256" key="7">
    <source>
        <dbReference type="ARBA" id="ARBA00022927"/>
    </source>
</evidence>